<feature type="domain" description="Lactate/malate dehydrogenase C-terminal" evidence="8">
    <location>
        <begin position="266"/>
        <end position="347"/>
    </location>
</feature>
<evidence type="ECO:0000259" key="8">
    <source>
        <dbReference type="Pfam" id="PF02866"/>
    </source>
</evidence>
<reference evidence="9 10" key="1">
    <citation type="submission" date="2015-09" db="EMBL/GenBank/DDBJ databases">
        <title>Identification and resolution of microdiversity through metagenomic sequencing of parallel consortia.</title>
        <authorList>
            <person name="Nelson W.C."/>
            <person name="Romine M.F."/>
            <person name="Lindemann S.R."/>
        </authorList>
    </citation>
    <scope>NUCLEOTIDE SEQUENCE [LARGE SCALE GENOMIC DNA]</scope>
    <source>
        <strain evidence="9">Ana</strain>
    </source>
</reference>
<feature type="binding site" evidence="5">
    <location>
        <begin position="124"/>
        <end position="126"/>
    </location>
    <ligand>
        <name>NAD(+)</name>
        <dbReference type="ChEBI" id="CHEBI:57540"/>
    </ligand>
</feature>
<dbReference type="GO" id="GO:0006089">
    <property type="term" value="P:lactate metabolic process"/>
    <property type="evidence" value="ECO:0007669"/>
    <property type="project" value="TreeGrafter"/>
</dbReference>
<evidence type="ECO:0000256" key="6">
    <source>
        <dbReference type="RuleBase" id="RU003369"/>
    </source>
</evidence>
<dbReference type="PANTHER" id="PTHR43128">
    <property type="entry name" value="L-2-HYDROXYCARBOXYLATE DEHYDROGENASE (NAD(P)(+))"/>
    <property type="match status" value="1"/>
</dbReference>
<dbReference type="PIRSF" id="PIRSF000102">
    <property type="entry name" value="Lac_mal_DH"/>
    <property type="match status" value="1"/>
</dbReference>
<protein>
    <submittedName>
        <fullName evidence="9">Malate dehydrogenase Mdh</fullName>
    </submittedName>
</protein>
<evidence type="ECO:0000313" key="9">
    <source>
        <dbReference type="EMBL" id="KPQ33416.1"/>
    </source>
</evidence>
<comment type="caution">
    <text evidence="9">The sequence shown here is derived from an EMBL/GenBank/DDBJ whole genome shotgun (WGS) entry which is preliminary data.</text>
</comment>
<dbReference type="InterPro" id="IPR001236">
    <property type="entry name" value="Lactate/malate_DH_N"/>
</dbReference>
<sequence>MDVSVIGASGDCGREIVAQLVVLGVLDPTERLQLVGREAGQSSQVLYGLCSDLSDAYAEKAPIFDVALRPEDIVADVIVMTAGATVGGQVTSRSQLASANLPIFESYAKAIAQHGYGHEVVIIVTNPVELAVAVFSRHLGRHRVIGVGAYSDTLRFRREIATDLGVRRQLVQGFVVGEHGEGMVPLWSSVKVHGMTPEELREIRRRLQQGLSVRDFPDAVLREKQSVMAIIKTGDIAQAYRYVDGLSSDLRVVIKPFVTQLSGAKTIAATANVTVDLVHSLLQGKEMVVSGQVQLAGEFYDIQTPLGVPILVTPSGWSRVVTLQLWAEEAEMLQKSAETISRRLKEDLAQHG</sequence>
<dbReference type="InterPro" id="IPR036291">
    <property type="entry name" value="NAD(P)-bd_dom_sf"/>
</dbReference>
<keyword evidence="3 5" id="KW-0520">NAD</keyword>
<dbReference type="PANTHER" id="PTHR43128:SF16">
    <property type="entry name" value="L-LACTATE DEHYDROGENASE"/>
    <property type="match status" value="1"/>
</dbReference>
<evidence type="ECO:0000313" key="10">
    <source>
        <dbReference type="Proteomes" id="UP000050465"/>
    </source>
</evidence>
<evidence type="ECO:0000259" key="7">
    <source>
        <dbReference type="Pfam" id="PF00056"/>
    </source>
</evidence>
<gene>
    <name evidence="9" type="primary">mdh</name>
    <name evidence="9" type="ORF">HLUCCA11_18550</name>
</gene>
<feature type="domain" description="Lactate/malate dehydrogenase N-terminal" evidence="7">
    <location>
        <begin position="2"/>
        <end position="139"/>
    </location>
</feature>
<dbReference type="Gene3D" id="3.90.110.10">
    <property type="entry name" value="Lactate dehydrogenase/glycoside hydrolase, family 4, C-terminal"/>
    <property type="match status" value="1"/>
</dbReference>
<evidence type="ECO:0000256" key="4">
    <source>
        <dbReference type="PIRSR" id="PIRSR000102-1"/>
    </source>
</evidence>
<feature type="binding site" evidence="5">
    <location>
        <position position="100"/>
    </location>
    <ligand>
        <name>NAD(+)</name>
        <dbReference type="ChEBI" id="CHEBI:57540"/>
    </ligand>
</feature>
<dbReference type="GO" id="GO:0004459">
    <property type="term" value="F:L-lactate dehydrogenase (NAD+) activity"/>
    <property type="evidence" value="ECO:0007669"/>
    <property type="project" value="TreeGrafter"/>
</dbReference>
<dbReference type="InterPro" id="IPR022383">
    <property type="entry name" value="Lactate/malate_DH_C"/>
</dbReference>
<dbReference type="EMBL" id="LJZR01000032">
    <property type="protein sequence ID" value="KPQ33416.1"/>
    <property type="molecule type" value="Genomic_DNA"/>
</dbReference>
<dbReference type="Pfam" id="PF02866">
    <property type="entry name" value="Ldh_1_C"/>
    <property type="match status" value="1"/>
</dbReference>
<dbReference type="Proteomes" id="UP000050465">
    <property type="component" value="Unassembled WGS sequence"/>
</dbReference>
<evidence type="ECO:0000256" key="2">
    <source>
        <dbReference type="ARBA" id="ARBA00023002"/>
    </source>
</evidence>
<dbReference type="Gene3D" id="3.40.50.720">
    <property type="entry name" value="NAD(P)-binding Rossmann-like Domain"/>
    <property type="match status" value="1"/>
</dbReference>
<comment type="similarity">
    <text evidence="1">Belongs to the LDH/MDH superfamily. LDH family.</text>
</comment>
<dbReference type="InterPro" id="IPR001557">
    <property type="entry name" value="L-lactate/malate_DH"/>
</dbReference>
<keyword evidence="2 6" id="KW-0560">Oxidoreductase</keyword>
<organism evidence="9 10">
    <name type="scientific">Phormidesmis priestleyi Ana</name>
    <dbReference type="NCBI Taxonomy" id="1666911"/>
    <lineage>
        <taxon>Bacteria</taxon>
        <taxon>Bacillati</taxon>
        <taxon>Cyanobacteriota</taxon>
        <taxon>Cyanophyceae</taxon>
        <taxon>Leptolyngbyales</taxon>
        <taxon>Leptolyngbyaceae</taxon>
        <taxon>Phormidesmis</taxon>
    </lineage>
</organism>
<dbReference type="InterPro" id="IPR015955">
    <property type="entry name" value="Lactate_DH/Glyco_Ohase_4_C"/>
</dbReference>
<evidence type="ECO:0000256" key="5">
    <source>
        <dbReference type="PIRSR" id="PIRSR000102-3"/>
    </source>
</evidence>
<dbReference type="Pfam" id="PF00056">
    <property type="entry name" value="Ldh_1_N"/>
    <property type="match status" value="1"/>
</dbReference>
<evidence type="ECO:0000256" key="3">
    <source>
        <dbReference type="ARBA" id="ARBA00023027"/>
    </source>
</evidence>
<evidence type="ECO:0000256" key="1">
    <source>
        <dbReference type="ARBA" id="ARBA00006054"/>
    </source>
</evidence>
<dbReference type="AlphaFoldDB" id="A0A0P8DBF7"/>
<dbReference type="STRING" id="1666911.HLUCCA11_18550"/>
<dbReference type="SUPFAM" id="SSF51735">
    <property type="entry name" value="NAD(P)-binding Rossmann-fold domains"/>
    <property type="match status" value="1"/>
</dbReference>
<feature type="active site" description="Proton acceptor" evidence="4">
    <location>
        <position position="179"/>
    </location>
</feature>
<dbReference type="PRINTS" id="PR00086">
    <property type="entry name" value="LLDHDRGNASE"/>
</dbReference>
<name>A0A0P8DBF7_9CYAN</name>
<accession>A0A0P8DBF7</accession>
<dbReference type="SUPFAM" id="SSF56327">
    <property type="entry name" value="LDH C-terminal domain-like"/>
    <property type="match status" value="1"/>
</dbReference>
<proteinExistence type="inferred from homology"/>
<feature type="binding site" evidence="5">
    <location>
        <begin position="7"/>
        <end position="13"/>
    </location>
    <ligand>
        <name>NAD(+)</name>
        <dbReference type="ChEBI" id="CHEBI:57540"/>
    </ligand>
</feature>